<evidence type="ECO:0000256" key="2">
    <source>
        <dbReference type="ARBA" id="ARBA00022723"/>
    </source>
</evidence>
<dbReference type="EMBL" id="ML210236">
    <property type="protein sequence ID" value="TFK22642.1"/>
    <property type="molecule type" value="Genomic_DNA"/>
</dbReference>
<evidence type="ECO:0000256" key="7">
    <source>
        <dbReference type="SAM" id="SignalP"/>
    </source>
</evidence>
<dbReference type="Pfam" id="PF07732">
    <property type="entry name" value="Cu-oxidase_3"/>
    <property type="match status" value="1"/>
</dbReference>
<keyword evidence="3" id="KW-0560">Oxidoreductase</keyword>
<keyword evidence="7" id="KW-0732">Signal</keyword>
<dbReference type="InterPro" id="IPR033138">
    <property type="entry name" value="Cu_oxidase_CS"/>
</dbReference>
<dbReference type="PROSITE" id="PS00079">
    <property type="entry name" value="MULTICOPPER_OXIDASE1"/>
    <property type="match status" value="1"/>
</dbReference>
<keyword evidence="5" id="KW-1015">Disulfide bond</keyword>
<evidence type="ECO:0000313" key="12">
    <source>
        <dbReference type="Proteomes" id="UP000307440"/>
    </source>
</evidence>
<keyword evidence="12" id="KW-1185">Reference proteome</keyword>
<feature type="chain" id="PRO_5023111459" evidence="7">
    <location>
        <begin position="28"/>
        <end position="554"/>
    </location>
</feature>
<dbReference type="SUPFAM" id="SSF49503">
    <property type="entry name" value="Cupredoxins"/>
    <property type="match status" value="3"/>
</dbReference>
<dbReference type="CDD" id="cd13903">
    <property type="entry name" value="CuRO_3_Tv-LCC_like"/>
    <property type="match status" value="1"/>
</dbReference>
<evidence type="ECO:0000259" key="8">
    <source>
        <dbReference type="Pfam" id="PF00394"/>
    </source>
</evidence>
<dbReference type="FunFam" id="2.60.40.420:FF:000045">
    <property type="entry name" value="Laccase 2"/>
    <property type="match status" value="1"/>
</dbReference>
<feature type="signal peptide" evidence="7">
    <location>
        <begin position="1"/>
        <end position="27"/>
    </location>
</feature>
<dbReference type="PANTHER" id="PTHR11709:SF511">
    <property type="entry name" value="LACCASE"/>
    <property type="match status" value="1"/>
</dbReference>
<dbReference type="GO" id="GO:0016491">
    <property type="term" value="F:oxidoreductase activity"/>
    <property type="evidence" value="ECO:0007669"/>
    <property type="project" value="UniProtKB-KW"/>
</dbReference>
<dbReference type="InterPro" id="IPR008972">
    <property type="entry name" value="Cupredoxin"/>
</dbReference>
<dbReference type="PROSITE" id="PS00080">
    <property type="entry name" value="MULTICOPPER_OXIDASE2"/>
    <property type="match status" value="1"/>
</dbReference>
<evidence type="ECO:0000259" key="10">
    <source>
        <dbReference type="Pfam" id="PF07732"/>
    </source>
</evidence>
<feature type="domain" description="Plastocyanin-like" evidence="9">
    <location>
        <begin position="403"/>
        <end position="510"/>
    </location>
</feature>
<dbReference type="Proteomes" id="UP000307440">
    <property type="component" value="Unassembled WGS sequence"/>
</dbReference>
<dbReference type="STRING" id="230819.A0A5C3KQF4"/>
<reference evidence="11 12" key="1">
    <citation type="journal article" date="2019" name="Nat. Ecol. Evol.">
        <title>Megaphylogeny resolves global patterns of mushroom evolution.</title>
        <authorList>
            <person name="Varga T."/>
            <person name="Krizsan K."/>
            <person name="Foldi C."/>
            <person name="Dima B."/>
            <person name="Sanchez-Garcia M."/>
            <person name="Sanchez-Ramirez S."/>
            <person name="Szollosi G.J."/>
            <person name="Szarkandi J.G."/>
            <person name="Papp V."/>
            <person name="Albert L."/>
            <person name="Andreopoulos W."/>
            <person name="Angelini C."/>
            <person name="Antonin V."/>
            <person name="Barry K.W."/>
            <person name="Bougher N.L."/>
            <person name="Buchanan P."/>
            <person name="Buyck B."/>
            <person name="Bense V."/>
            <person name="Catcheside P."/>
            <person name="Chovatia M."/>
            <person name="Cooper J."/>
            <person name="Damon W."/>
            <person name="Desjardin D."/>
            <person name="Finy P."/>
            <person name="Geml J."/>
            <person name="Haridas S."/>
            <person name="Hughes K."/>
            <person name="Justo A."/>
            <person name="Karasinski D."/>
            <person name="Kautmanova I."/>
            <person name="Kiss B."/>
            <person name="Kocsube S."/>
            <person name="Kotiranta H."/>
            <person name="LaButti K.M."/>
            <person name="Lechner B.E."/>
            <person name="Liimatainen K."/>
            <person name="Lipzen A."/>
            <person name="Lukacs Z."/>
            <person name="Mihaltcheva S."/>
            <person name="Morgado L.N."/>
            <person name="Niskanen T."/>
            <person name="Noordeloos M.E."/>
            <person name="Ohm R.A."/>
            <person name="Ortiz-Santana B."/>
            <person name="Ovrebo C."/>
            <person name="Racz N."/>
            <person name="Riley R."/>
            <person name="Savchenko A."/>
            <person name="Shiryaev A."/>
            <person name="Soop K."/>
            <person name="Spirin V."/>
            <person name="Szebenyi C."/>
            <person name="Tomsovsky M."/>
            <person name="Tulloss R.E."/>
            <person name="Uehling J."/>
            <person name="Grigoriev I.V."/>
            <person name="Vagvolgyi C."/>
            <person name="Papp T."/>
            <person name="Martin F.M."/>
            <person name="Miettinen O."/>
            <person name="Hibbett D.S."/>
            <person name="Nagy L.G."/>
        </authorList>
    </citation>
    <scope>NUCLEOTIDE SEQUENCE [LARGE SCALE GENOMIC DNA]</scope>
    <source>
        <strain evidence="11 12">CBS 121175</strain>
    </source>
</reference>
<gene>
    <name evidence="11" type="ORF">FA15DRAFT_748197</name>
</gene>
<evidence type="ECO:0000259" key="9">
    <source>
        <dbReference type="Pfam" id="PF07731"/>
    </source>
</evidence>
<dbReference type="Pfam" id="PF07731">
    <property type="entry name" value="Cu-oxidase_2"/>
    <property type="match status" value="1"/>
</dbReference>
<organism evidence="11 12">
    <name type="scientific">Coprinopsis marcescibilis</name>
    <name type="common">Agaric fungus</name>
    <name type="synonym">Psathyrella marcescibilis</name>
    <dbReference type="NCBI Taxonomy" id="230819"/>
    <lineage>
        <taxon>Eukaryota</taxon>
        <taxon>Fungi</taxon>
        <taxon>Dikarya</taxon>
        <taxon>Basidiomycota</taxon>
        <taxon>Agaricomycotina</taxon>
        <taxon>Agaricomycetes</taxon>
        <taxon>Agaricomycetidae</taxon>
        <taxon>Agaricales</taxon>
        <taxon>Agaricineae</taxon>
        <taxon>Psathyrellaceae</taxon>
        <taxon>Coprinopsis</taxon>
    </lineage>
</organism>
<feature type="domain" description="Plastocyanin-like" evidence="10">
    <location>
        <begin position="39"/>
        <end position="158"/>
    </location>
</feature>
<protein>
    <submittedName>
        <fullName evidence="11">Laccase 10</fullName>
    </submittedName>
</protein>
<evidence type="ECO:0000256" key="3">
    <source>
        <dbReference type="ARBA" id="ARBA00023002"/>
    </source>
</evidence>
<evidence type="ECO:0000256" key="5">
    <source>
        <dbReference type="ARBA" id="ARBA00023157"/>
    </source>
</evidence>
<dbReference type="OrthoDB" id="2121828at2759"/>
<dbReference type="Gene3D" id="2.60.40.420">
    <property type="entry name" value="Cupredoxins - blue copper proteins"/>
    <property type="match status" value="3"/>
</dbReference>
<name>A0A5C3KQF4_COPMA</name>
<feature type="domain" description="Plastocyanin-like" evidence="8">
    <location>
        <begin position="171"/>
        <end position="316"/>
    </location>
</feature>
<dbReference type="InterPro" id="IPR001117">
    <property type="entry name" value="Cu-oxidase_2nd"/>
</dbReference>
<accession>A0A5C3KQF4</accession>
<dbReference type="AlphaFoldDB" id="A0A5C3KQF4"/>
<dbReference type="PANTHER" id="PTHR11709">
    <property type="entry name" value="MULTI-COPPER OXIDASE"/>
    <property type="match status" value="1"/>
</dbReference>
<sequence length="554" mass="60584">MLLSATFRQLVTLTVLAASSVPVLVVAQAMGPVGNLRVSNIRAAPDGFDRPVIGVNGQFPAPLIAAQKGDDFRINLVNDLVDTTMLRQTSVHWHGVFQHGTPWMDGPEGVTQCPLPQKGQTFGYHFTAGQEAGTYWYHSHYKTQYCDGLRGPIVIYDNDDPHKALYDEDDENTVLTLADWYHLQAPSIRGAALSDATLINGKGRDPLRPDVGEIHTVNVEATKRYRIRLVSMSCDPDYTFSIDNHNMTIIEADGQATVPHTVQELRIFAGQRYSIVVEANGAVGSAHWIRAIPNIGRGQLPRISGGGVNSAILRYADPANPNDTKLPNTTATREPIKLFEKDLHALLNAEAPGGSAKADEVIPIKMSFTGGLWRIDGQSWPHQEEPLMVKLMNNVPPKDLGLPEQLMKVLPRGKVVEIRVEALSTGGPHPFHLHGHAFSVIKSANEPASSENYVNPVRRDVVSTGLTAEGADGVTIIRFTTDNPGPWFFHCHIEFHLDGGLGMVFLEAPEEIAAMNPPTEWNKLCEEFKKLTPEETTVSIVARGLPTAAARALV</sequence>
<proteinExistence type="inferred from homology"/>
<evidence type="ECO:0000256" key="4">
    <source>
        <dbReference type="ARBA" id="ARBA00023008"/>
    </source>
</evidence>
<evidence type="ECO:0000256" key="1">
    <source>
        <dbReference type="ARBA" id="ARBA00010609"/>
    </source>
</evidence>
<keyword evidence="4" id="KW-0186">Copper</keyword>
<dbReference type="InterPro" id="IPR011707">
    <property type="entry name" value="Cu-oxidase-like_N"/>
</dbReference>
<keyword evidence="6" id="KW-0325">Glycoprotein</keyword>
<dbReference type="InterPro" id="IPR002355">
    <property type="entry name" value="Cu_oxidase_Cu_BS"/>
</dbReference>
<comment type="similarity">
    <text evidence="1">Belongs to the multicopper oxidase family.</text>
</comment>
<dbReference type="InterPro" id="IPR045087">
    <property type="entry name" value="Cu-oxidase_fam"/>
</dbReference>
<evidence type="ECO:0000313" key="11">
    <source>
        <dbReference type="EMBL" id="TFK22642.1"/>
    </source>
</evidence>
<dbReference type="InterPro" id="IPR011706">
    <property type="entry name" value="Cu-oxidase_C"/>
</dbReference>
<keyword evidence="2" id="KW-0479">Metal-binding</keyword>
<dbReference type="Pfam" id="PF00394">
    <property type="entry name" value="Cu-oxidase"/>
    <property type="match status" value="1"/>
</dbReference>
<evidence type="ECO:0000256" key="6">
    <source>
        <dbReference type="ARBA" id="ARBA00023180"/>
    </source>
</evidence>
<dbReference type="GO" id="GO:0005507">
    <property type="term" value="F:copper ion binding"/>
    <property type="evidence" value="ECO:0007669"/>
    <property type="project" value="InterPro"/>
</dbReference>